<dbReference type="InterPro" id="IPR011335">
    <property type="entry name" value="Restrct_endonuc-II-like"/>
</dbReference>
<dbReference type="HAMAP" id="MF_00048">
    <property type="entry name" value="UPF0102"/>
    <property type="match status" value="1"/>
</dbReference>
<dbReference type="RefSeq" id="WP_252591400.1">
    <property type="nucleotide sequence ID" value="NZ_CP099489.1"/>
</dbReference>
<reference evidence="3" key="1">
    <citation type="submission" date="2022-06" db="EMBL/GenBank/DDBJ databases">
        <title>Ornithinimicrobium HY1793.</title>
        <authorList>
            <person name="Huang Y."/>
        </authorList>
    </citation>
    <scope>NUCLEOTIDE SEQUENCE</scope>
    <source>
        <strain evidence="3">HY1793</strain>
    </source>
</reference>
<name>A0ABY4YPR5_9MICO</name>
<dbReference type="SUPFAM" id="SSF52980">
    <property type="entry name" value="Restriction endonuclease-like"/>
    <property type="match status" value="1"/>
</dbReference>
<dbReference type="InterPro" id="IPR003509">
    <property type="entry name" value="UPF0102_YraN-like"/>
</dbReference>
<dbReference type="InterPro" id="IPR011856">
    <property type="entry name" value="tRNA_endonuc-like_dom_sf"/>
</dbReference>
<dbReference type="EMBL" id="CP099489">
    <property type="protein sequence ID" value="USQ78602.1"/>
    <property type="molecule type" value="Genomic_DNA"/>
</dbReference>
<evidence type="ECO:0000313" key="3">
    <source>
        <dbReference type="EMBL" id="USQ78602.1"/>
    </source>
</evidence>
<accession>A0ABY4YPR5</accession>
<dbReference type="Pfam" id="PF02021">
    <property type="entry name" value="UPF0102"/>
    <property type="match status" value="1"/>
</dbReference>
<dbReference type="PANTHER" id="PTHR34039">
    <property type="entry name" value="UPF0102 PROTEIN YRAN"/>
    <property type="match status" value="1"/>
</dbReference>
<dbReference type="CDD" id="cd20736">
    <property type="entry name" value="PoNe_Nuclease"/>
    <property type="match status" value="1"/>
</dbReference>
<protein>
    <recommendedName>
        <fullName evidence="2">UPF0102 protein NF556_13285</fullName>
    </recommendedName>
</protein>
<evidence type="ECO:0000256" key="2">
    <source>
        <dbReference type="HAMAP-Rule" id="MF_00048"/>
    </source>
</evidence>
<dbReference type="NCBIfam" id="NF009154">
    <property type="entry name" value="PRK12497.3-3"/>
    <property type="match status" value="1"/>
</dbReference>
<dbReference type="NCBIfam" id="NF009150">
    <property type="entry name" value="PRK12497.1-3"/>
    <property type="match status" value="1"/>
</dbReference>
<gene>
    <name evidence="3" type="ORF">NF556_13285</name>
</gene>
<dbReference type="Proteomes" id="UP001056455">
    <property type="component" value="Chromosome"/>
</dbReference>
<evidence type="ECO:0000313" key="4">
    <source>
        <dbReference type="Proteomes" id="UP001056455"/>
    </source>
</evidence>
<dbReference type="PANTHER" id="PTHR34039:SF1">
    <property type="entry name" value="UPF0102 PROTEIN YRAN"/>
    <property type="match status" value="1"/>
</dbReference>
<dbReference type="Gene3D" id="3.40.1350.10">
    <property type="match status" value="1"/>
</dbReference>
<proteinExistence type="inferred from homology"/>
<sequence length="122" mass="13256">MGMSHRVASAIGAYGEDLACEFLTDLGYELIDRNWRCDQGELDIVARDGASLVFCEVKTRRSTAFGSPVEAVTPAKAARLRRLAISWLRAHDQHADEVRIDVIGVLSPPSAPAQIEHLVGVA</sequence>
<keyword evidence="4" id="KW-1185">Reference proteome</keyword>
<comment type="similarity">
    <text evidence="1 2">Belongs to the UPF0102 family.</text>
</comment>
<organism evidence="3 4">
    <name type="scientific">Ornithinimicrobium faecis</name>
    <dbReference type="NCBI Taxonomy" id="2934158"/>
    <lineage>
        <taxon>Bacteria</taxon>
        <taxon>Bacillati</taxon>
        <taxon>Actinomycetota</taxon>
        <taxon>Actinomycetes</taxon>
        <taxon>Micrococcales</taxon>
        <taxon>Ornithinimicrobiaceae</taxon>
        <taxon>Ornithinimicrobium</taxon>
    </lineage>
</organism>
<evidence type="ECO:0000256" key="1">
    <source>
        <dbReference type="ARBA" id="ARBA00006738"/>
    </source>
</evidence>